<keyword evidence="1" id="KW-0175">Coiled coil</keyword>
<name>A0A1M5TMJ3_9CLOT</name>
<evidence type="ECO:0000313" key="4">
    <source>
        <dbReference type="Proteomes" id="UP000184526"/>
    </source>
</evidence>
<accession>A0A1M5TMJ3</accession>
<protein>
    <submittedName>
        <fullName evidence="3">Vault protein inter-alpha-trypsin domain-containing protein</fullName>
    </submittedName>
</protein>
<organism evidence="3 4">
    <name type="scientific">Clostridium collagenovorans DSM 3089</name>
    <dbReference type="NCBI Taxonomy" id="1121306"/>
    <lineage>
        <taxon>Bacteria</taxon>
        <taxon>Bacillati</taxon>
        <taxon>Bacillota</taxon>
        <taxon>Clostridia</taxon>
        <taxon>Eubacteriales</taxon>
        <taxon>Clostridiaceae</taxon>
        <taxon>Clostridium</taxon>
    </lineage>
</organism>
<evidence type="ECO:0000259" key="2">
    <source>
        <dbReference type="PROSITE" id="PS51468"/>
    </source>
</evidence>
<evidence type="ECO:0000313" key="3">
    <source>
        <dbReference type="EMBL" id="SHH51881.1"/>
    </source>
</evidence>
<dbReference type="PANTHER" id="PTHR45737">
    <property type="entry name" value="VON WILLEBRAND FACTOR A DOMAIN-CONTAINING PROTEIN 5A"/>
    <property type="match status" value="1"/>
</dbReference>
<dbReference type="AlphaFoldDB" id="A0A1M5TMJ3"/>
<feature type="domain" description="VIT" evidence="2">
    <location>
        <begin position="2"/>
        <end position="130"/>
    </location>
</feature>
<feature type="coiled-coil region" evidence="1">
    <location>
        <begin position="325"/>
        <end position="353"/>
    </location>
</feature>
<gene>
    <name evidence="3" type="ORF">SAMN02745196_00641</name>
</gene>
<dbReference type="STRING" id="1121306.SAMN02745196_00641"/>
<dbReference type="Proteomes" id="UP000184526">
    <property type="component" value="Unassembled WGS sequence"/>
</dbReference>
<dbReference type="InterPro" id="IPR013694">
    <property type="entry name" value="VIT"/>
</dbReference>
<dbReference type="Pfam" id="PF08487">
    <property type="entry name" value="VIT"/>
    <property type="match status" value="1"/>
</dbReference>
<dbReference type="OrthoDB" id="9784383at2"/>
<sequence>MNGYGLHGKEGSRNGIVLNEVKITGNVCGEYAEFSIHQSYSNDGEENINGFFAFPVPEDSVLSGIEIDLGGRHIVGKVEDKAEALKLCEHGEKNNEEVFVIEDILNKGYRIGLGEILPGENLSISVSYIEELAYSKGNLRLVVPALTKIEQEELCDASMNILIETLNYSDFISKTHKINIEREDNLAKITLSEDKININDEFVLNIIEEEDSEISGVIFENSKDDTSLIYLRLIPETEVPKALIEDLNIDWGKMQLEKTYPRTIEYMYGNEPFTVFAKIKGEVEPTIRVSGFIEEKRFQRMVTLGNFSLAENELLLQKVWYKKRIDSLEKRFMNQEESIRESMRKKIKSISKETGILSTETSLVLYEEFEEPVLGGVIKRILPIKYINKD</sequence>
<dbReference type="EMBL" id="FQXP01000003">
    <property type="protein sequence ID" value="SHH51881.1"/>
    <property type="molecule type" value="Genomic_DNA"/>
</dbReference>
<dbReference type="RefSeq" id="WP_072829976.1">
    <property type="nucleotide sequence ID" value="NZ_FQXP01000003.1"/>
</dbReference>
<proteinExistence type="predicted"/>
<dbReference type="PROSITE" id="PS51468">
    <property type="entry name" value="VIT"/>
    <property type="match status" value="1"/>
</dbReference>
<dbReference type="PANTHER" id="PTHR45737:SF6">
    <property type="entry name" value="VON WILLEBRAND FACTOR A DOMAIN-CONTAINING PROTEIN 5A"/>
    <property type="match status" value="1"/>
</dbReference>
<keyword evidence="4" id="KW-1185">Reference proteome</keyword>
<evidence type="ECO:0000256" key="1">
    <source>
        <dbReference type="SAM" id="Coils"/>
    </source>
</evidence>
<reference evidence="3 4" key="1">
    <citation type="submission" date="2016-11" db="EMBL/GenBank/DDBJ databases">
        <authorList>
            <person name="Jaros S."/>
            <person name="Januszkiewicz K."/>
            <person name="Wedrychowicz H."/>
        </authorList>
    </citation>
    <scope>NUCLEOTIDE SEQUENCE [LARGE SCALE GENOMIC DNA]</scope>
    <source>
        <strain evidence="3 4">DSM 3089</strain>
    </source>
</reference>